<dbReference type="Gene3D" id="3.40.50.720">
    <property type="entry name" value="NAD(P)-binding Rossmann-like Domain"/>
    <property type="match status" value="1"/>
</dbReference>
<dbReference type="Pfam" id="PF00106">
    <property type="entry name" value="adh_short"/>
    <property type="match status" value="1"/>
</dbReference>
<dbReference type="InterPro" id="IPR036291">
    <property type="entry name" value="NAD(P)-bd_dom_sf"/>
</dbReference>
<gene>
    <name evidence="3" type="ORF">GA0116948_11813</name>
</gene>
<evidence type="ECO:0000256" key="2">
    <source>
        <dbReference type="ARBA" id="ARBA00023002"/>
    </source>
</evidence>
<comment type="similarity">
    <text evidence="1">Belongs to the short-chain dehydrogenases/reductases (SDR) family.</text>
</comment>
<dbReference type="STRING" id="1335309.GA0116948_11813"/>
<organism evidence="3 4">
    <name type="scientific">Chitinophaga costaii</name>
    <dbReference type="NCBI Taxonomy" id="1335309"/>
    <lineage>
        <taxon>Bacteria</taxon>
        <taxon>Pseudomonadati</taxon>
        <taxon>Bacteroidota</taxon>
        <taxon>Chitinophagia</taxon>
        <taxon>Chitinophagales</taxon>
        <taxon>Chitinophagaceae</taxon>
        <taxon>Chitinophaga</taxon>
    </lineage>
</organism>
<dbReference type="Proteomes" id="UP000242818">
    <property type="component" value="Unassembled WGS sequence"/>
</dbReference>
<evidence type="ECO:0000256" key="1">
    <source>
        <dbReference type="ARBA" id="ARBA00006484"/>
    </source>
</evidence>
<dbReference type="InterPro" id="IPR051122">
    <property type="entry name" value="SDR_DHRS6-like"/>
</dbReference>
<keyword evidence="4" id="KW-1185">Reference proteome</keyword>
<dbReference type="InterPro" id="IPR002347">
    <property type="entry name" value="SDR_fam"/>
</dbReference>
<dbReference type="GO" id="GO:0016491">
    <property type="term" value="F:oxidoreductase activity"/>
    <property type="evidence" value="ECO:0007669"/>
    <property type="project" value="UniProtKB-KW"/>
</dbReference>
<keyword evidence="2" id="KW-0560">Oxidoreductase</keyword>
<dbReference type="PANTHER" id="PTHR43477:SF1">
    <property type="entry name" value="DIHYDROANTICAPSIN 7-DEHYDROGENASE"/>
    <property type="match status" value="1"/>
</dbReference>
<sequence>MGDAIFLSLNTLTDEHWDEALEVNLLAAVRLDSALLPIMLHQKSGVIIHISTTSSQFPIWESTMAYSTAKAALNTYSKALAIEVALPK</sequence>
<dbReference type="AlphaFoldDB" id="A0A1C4FXK9"/>
<accession>A0A1C4FXK9</accession>
<reference evidence="3 4" key="1">
    <citation type="submission" date="2016-08" db="EMBL/GenBank/DDBJ databases">
        <authorList>
            <person name="Seilhamer J.J."/>
        </authorList>
    </citation>
    <scope>NUCLEOTIDE SEQUENCE [LARGE SCALE GENOMIC DNA]</scope>
    <source>
        <strain evidence="3 4">A37T2</strain>
    </source>
</reference>
<protein>
    <submittedName>
        <fullName evidence="3">Short chain dehydrogenase</fullName>
    </submittedName>
</protein>
<evidence type="ECO:0000313" key="3">
    <source>
        <dbReference type="EMBL" id="SCC60596.1"/>
    </source>
</evidence>
<dbReference type="EMBL" id="FMAR01000018">
    <property type="protein sequence ID" value="SCC60596.1"/>
    <property type="molecule type" value="Genomic_DNA"/>
</dbReference>
<evidence type="ECO:0000313" key="4">
    <source>
        <dbReference type="Proteomes" id="UP000242818"/>
    </source>
</evidence>
<proteinExistence type="inferred from homology"/>
<dbReference type="PRINTS" id="PR00081">
    <property type="entry name" value="GDHRDH"/>
</dbReference>
<name>A0A1C4FXK9_9BACT</name>
<dbReference type="CDD" id="cd05233">
    <property type="entry name" value="SDR_c"/>
    <property type="match status" value="1"/>
</dbReference>
<dbReference type="SUPFAM" id="SSF51735">
    <property type="entry name" value="NAD(P)-binding Rossmann-fold domains"/>
    <property type="match status" value="1"/>
</dbReference>
<dbReference type="PANTHER" id="PTHR43477">
    <property type="entry name" value="DIHYDROANTICAPSIN 7-DEHYDROGENASE"/>
    <property type="match status" value="1"/>
</dbReference>